<evidence type="ECO:0008006" key="3">
    <source>
        <dbReference type="Google" id="ProtNLM"/>
    </source>
</evidence>
<sequence>MSKPFNISYVDNEKIDFRKWDSCINKSANGTLYAYSWFLDSTCEKWDALISDQYEAVMPLPMIKRKGKWRLSVLSIISQLGVFSTQPVSEDILNQFLQKIPARFKRWEIPLNALNPRVVHDYQYSNAYVHSKDLIYPAEVQQHMAKSSSLTDKGEDMTVSRGVQLAVIINFVLRMYGRKIKQREILALRRLLSFSSRFGFGNAYGVYSSTNNLIGLSYAIRFRNRVYMLFSLADSTADRKKVFQVLLNRLYKDFEKQDLVLECSARGDDELIEVLNTNGFSSTPFAIVKQKRKFLGLW</sequence>
<dbReference type="EMBL" id="CP013118">
    <property type="protein sequence ID" value="ALO14304.1"/>
    <property type="molecule type" value="Genomic_DNA"/>
</dbReference>
<protein>
    <recommendedName>
        <fullName evidence="3">BioF2-like acetyltransferase domain-containing protein</fullName>
    </recommendedName>
</protein>
<dbReference type="AlphaFoldDB" id="A0A0S2HW97"/>
<dbReference type="STRING" id="1307839.L21SP5_00632"/>
<proteinExistence type="predicted"/>
<evidence type="ECO:0000313" key="1">
    <source>
        <dbReference type="EMBL" id="ALO14304.1"/>
    </source>
</evidence>
<dbReference type="Proteomes" id="UP000064893">
    <property type="component" value="Chromosome"/>
</dbReference>
<dbReference type="KEGG" id="blq:L21SP5_00632"/>
<dbReference type="RefSeq" id="WP_057951863.1">
    <property type="nucleotide sequence ID" value="NZ_CP013118.1"/>
</dbReference>
<name>A0A0S2HW97_9BACT</name>
<evidence type="ECO:0000313" key="2">
    <source>
        <dbReference type="Proteomes" id="UP000064893"/>
    </source>
</evidence>
<accession>A0A0S2HW97</accession>
<keyword evidence="2" id="KW-1185">Reference proteome</keyword>
<reference evidence="1 2" key="1">
    <citation type="submission" date="2015-11" db="EMBL/GenBank/DDBJ databases">
        <title>Description and complete genome sequence of a novel strain predominating in hypersaline microbial mats and representing a new family of the Bacteriodetes phylum.</title>
        <authorList>
            <person name="Spring S."/>
            <person name="Bunk B."/>
            <person name="Sproer C."/>
            <person name="Klenk H.-P."/>
        </authorList>
    </citation>
    <scope>NUCLEOTIDE SEQUENCE [LARGE SCALE GENOMIC DNA]</scope>
    <source>
        <strain evidence="1 2">L21-Spi-D4</strain>
    </source>
</reference>
<organism evidence="1 2">
    <name type="scientific">Salinivirga cyanobacteriivorans</name>
    <dbReference type="NCBI Taxonomy" id="1307839"/>
    <lineage>
        <taxon>Bacteria</taxon>
        <taxon>Pseudomonadati</taxon>
        <taxon>Bacteroidota</taxon>
        <taxon>Bacteroidia</taxon>
        <taxon>Bacteroidales</taxon>
        <taxon>Salinivirgaceae</taxon>
        <taxon>Salinivirga</taxon>
    </lineage>
</organism>
<dbReference type="OrthoDB" id="1113003at2"/>
<gene>
    <name evidence="1" type="ORF">L21SP5_00632</name>
</gene>